<dbReference type="InterPro" id="IPR000644">
    <property type="entry name" value="CBS_dom"/>
</dbReference>
<organism evidence="3 4">
    <name type="scientific">Paludibacterium purpuratum</name>
    <dbReference type="NCBI Taxonomy" id="1144873"/>
    <lineage>
        <taxon>Bacteria</taxon>
        <taxon>Pseudomonadati</taxon>
        <taxon>Pseudomonadota</taxon>
        <taxon>Betaproteobacteria</taxon>
        <taxon>Neisseriales</taxon>
        <taxon>Chromobacteriaceae</taxon>
        <taxon>Paludibacterium</taxon>
    </lineage>
</organism>
<dbReference type="Proteomes" id="UP000295611">
    <property type="component" value="Unassembled WGS sequence"/>
</dbReference>
<accession>A0A4R7BGH7</accession>
<protein>
    <submittedName>
        <fullName evidence="3">CBS domain protein</fullName>
    </submittedName>
</protein>
<keyword evidence="1" id="KW-0129">CBS domain</keyword>
<dbReference type="AlphaFoldDB" id="A0A4R7BGH7"/>
<gene>
    <name evidence="3" type="ORF">DFP86_101216</name>
</gene>
<dbReference type="Pfam" id="PF00571">
    <property type="entry name" value="CBS"/>
    <property type="match status" value="1"/>
</dbReference>
<evidence type="ECO:0000259" key="2">
    <source>
        <dbReference type="PROSITE" id="PS51371"/>
    </source>
</evidence>
<dbReference type="PROSITE" id="PS51371">
    <property type="entry name" value="CBS"/>
    <property type="match status" value="1"/>
</dbReference>
<keyword evidence="4" id="KW-1185">Reference proteome</keyword>
<dbReference type="SUPFAM" id="SSF54631">
    <property type="entry name" value="CBS-domain pair"/>
    <property type="match status" value="1"/>
</dbReference>
<comment type="caution">
    <text evidence="3">The sequence shown here is derived from an EMBL/GenBank/DDBJ whole genome shotgun (WGS) entry which is preliminary data.</text>
</comment>
<dbReference type="OrthoDB" id="5295117at2"/>
<dbReference type="SMART" id="SM00116">
    <property type="entry name" value="CBS"/>
    <property type="match status" value="1"/>
</dbReference>
<evidence type="ECO:0000313" key="4">
    <source>
        <dbReference type="Proteomes" id="UP000295611"/>
    </source>
</evidence>
<sequence length="200" mass="22304">MFAEFRPLPIHSLPRTTDLVEPDQHPGAVVTLDSPALSVMTDLRQVRPVCIQQDATLREAHQLMVCSGIRLLFVEDHQHGLVGLVTAVDLLGERPIVRMREQGKPHAEVWVRDVMTPRIQLDALSMEEVAQARVGELVATMQQLGRQHTLVVQVNPGNGHHQLCGLFSTTHMARKLGMALSFIRLPQSLSELHHSLLHAQ</sequence>
<feature type="domain" description="CBS" evidence="2">
    <location>
        <begin position="40"/>
        <end position="108"/>
    </location>
</feature>
<name>A0A4R7BGH7_9NEIS</name>
<proteinExistence type="predicted"/>
<reference evidence="3 4" key="1">
    <citation type="submission" date="2019-03" db="EMBL/GenBank/DDBJ databases">
        <title>Genomic Encyclopedia of Type Strains, Phase III (KMG-III): the genomes of soil and plant-associated and newly described type strains.</title>
        <authorList>
            <person name="Whitman W."/>
        </authorList>
    </citation>
    <scope>NUCLEOTIDE SEQUENCE [LARGE SCALE GENOMIC DNA]</scope>
    <source>
        <strain evidence="3 4">CECT 8976</strain>
    </source>
</reference>
<dbReference type="InterPro" id="IPR046342">
    <property type="entry name" value="CBS_dom_sf"/>
</dbReference>
<dbReference type="RefSeq" id="WP_133678149.1">
    <property type="nucleotide sequence ID" value="NZ_SNZP01000001.1"/>
</dbReference>
<evidence type="ECO:0000256" key="1">
    <source>
        <dbReference type="PROSITE-ProRule" id="PRU00703"/>
    </source>
</evidence>
<dbReference type="EMBL" id="SNZP01000001">
    <property type="protein sequence ID" value="TDR82826.1"/>
    <property type="molecule type" value="Genomic_DNA"/>
</dbReference>
<dbReference type="Gene3D" id="3.10.580.10">
    <property type="entry name" value="CBS-domain"/>
    <property type="match status" value="1"/>
</dbReference>
<evidence type="ECO:0000313" key="3">
    <source>
        <dbReference type="EMBL" id="TDR82826.1"/>
    </source>
</evidence>